<dbReference type="EMBL" id="CAKLBY020000030">
    <property type="protein sequence ID" value="CAK7905776.1"/>
    <property type="molecule type" value="Genomic_DNA"/>
</dbReference>
<name>A0AAV1T931_9STRA</name>
<sequence length="140" mass="15150">MQTGTAPDLRQIVVYGSQCYVYRDTRKNSLAQRSQIGTIIGISDETKNAQLQRALGDEARADLAEEITSEIDAPAVPSYGMAKAKKPWARQAYGTRGATNCAQAAVSQEEPKAGEDVVSTAFDCDPQKYAEAMQSTKRDG</sequence>
<reference evidence="1" key="1">
    <citation type="submission" date="2024-01" db="EMBL/GenBank/DDBJ databases">
        <authorList>
            <person name="Webb A."/>
        </authorList>
    </citation>
    <scope>NUCLEOTIDE SEQUENCE</scope>
    <source>
        <strain evidence="1">Pm1</strain>
    </source>
</reference>
<evidence type="ECO:0000313" key="1">
    <source>
        <dbReference type="EMBL" id="CAK7905776.1"/>
    </source>
</evidence>
<proteinExistence type="predicted"/>
<evidence type="ECO:0008006" key="3">
    <source>
        <dbReference type="Google" id="ProtNLM"/>
    </source>
</evidence>
<dbReference type="AlphaFoldDB" id="A0AAV1T931"/>
<comment type="caution">
    <text evidence="1">The sequence shown here is derived from an EMBL/GenBank/DDBJ whole genome shotgun (WGS) entry which is preliminary data.</text>
</comment>
<evidence type="ECO:0000313" key="2">
    <source>
        <dbReference type="Proteomes" id="UP001162060"/>
    </source>
</evidence>
<gene>
    <name evidence="1" type="ORF">PM001_LOCUS3177</name>
</gene>
<dbReference type="Proteomes" id="UP001162060">
    <property type="component" value="Unassembled WGS sequence"/>
</dbReference>
<protein>
    <recommendedName>
        <fullName evidence="3">Mating type protein</fullName>
    </recommendedName>
</protein>
<accession>A0AAV1T931</accession>
<organism evidence="1 2">
    <name type="scientific">Peronospora matthiolae</name>
    <dbReference type="NCBI Taxonomy" id="2874970"/>
    <lineage>
        <taxon>Eukaryota</taxon>
        <taxon>Sar</taxon>
        <taxon>Stramenopiles</taxon>
        <taxon>Oomycota</taxon>
        <taxon>Peronosporomycetes</taxon>
        <taxon>Peronosporales</taxon>
        <taxon>Peronosporaceae</taxon>
        <taxon>Peronospora</taxon>
    </lineage>
</organism>